<keyword evidence="1 2" id="KW-0732">Signal</keyword>
<dbReference type="Proteomes" id="UP000282076">
    <property type="component" value="Unassembled WGS sequence"/>
</dbReference>
<protein>
    <recommendedName>
        <fullName evidence="3">SLH domain-containing protein</fullName>
    </recommendedName>
</protein>
<organism evidence="4 5">
    <name type="scientific">Cohnella endophytica</name>
    <dbReference type="NCBI Taxonomy" id="2419778"/>
    <lineage>
        <taxon>Bacteria</taxon>
        <taxon>Bacillati</taxon>
        <taxon>Bacillota</taxon>
        <taxon>Bacilli</taxon>
        <taxon>Bacillales</taxon>
        <taxon>Paenibacillaceae</taxon>
        <taxon>Cohnella</taxon>
    </lineage>
</organism>
<dbReference type="InterPro" id="IPR014755">
    <property type="entry name" value="Cu-Rt/internalin_Ig-like"/>
</dbReference>
<dbReference type="PROSITE" id="PS51272">
    <property type="entry name" value="SLH"/>
    <property type="match status" value="1"/>
</dbReference>
<evidence type="ECO:0000256" key="2">
    <source>
        <dbReference type="SAM" id="SignalP"/>
    </source>
</evidence>
<evidence type="ECO:0000313" key="5">
    <source>
        <dbReference type="Proteomes" id="UP000282076"/>
    </source>
</evidence>
<dbReference type="RefSeq" id="WP_120980114.1">
    <property type="nucleotide sequence ID" value="NZ_RBZM01000019.1"/>
</dbReference>
<dbReference type="InterPro" id="IPR032812">
    <property type="entry name" value="SbsA_Ig"/>
</dbReference>
<evidence type="ECO:0000259" key="3">
    <source>
        <dbReference type="PROSITE" id="PS51272"/>
    </source>
</evidence>
<name>A0A494X0L2_9BACL</name>
<evidence type="ECO:0000313" key="4">
    <source>
        <dbReference type="EMBL" id="RKP44288.1"/>
    </source>
</evidence>
<dbReference type="AlphaFoldDB" id="A0A494X0L2"/>
<reference evidence="4 5" key="1">
    <citation type="submission" date="2018-10" db="EMBL/GenBank/DDBJ databases">
        <title>Cohnella sp. M2MS4P-1, whole genome shotgun sequence.</title>
        <authorList>
            <person name="Tuo L."/>
        </authorList>
    </citation>
    <scope>NUCLEOTIDE SEQUENCE [LARGE SCALE GENOMIC DNA]</scope>
    <source>
        <strain evidence="4 5">M2MS4P-1</strain>
    </source>
</reference>
<comment type="caution">
    <text evidence="4">The sequence shown here is derived from an EMBL/GenBank/DDBJ whole genome shotgun (WGS) entry which is preliminary data.</text>
</comment>
<dbReference type="OrthoDB" id="1706086at2"/>
<keyword evidence="5" id="KW-1185">Reference proteome</keyword>
<sequence>MRKTMIGLLALLMLISVPYTANGASNLSTEQKFDVLKQKNIFTGYADGSSHLYDPMSREQLAAVLFRLLDLPGGNFTSSYGDVLKTRWSFLEIEAVTRAKLMGGTSSRIFSPLQNVTVEQLAAVFTRSYGLYGSGSTPVTGKVSKWARGAVGLALDRKLIPQLSDYTIEASRGLLVEAAYAVYEDNHTQPLRVRSVEQLSNQSVRVNLYERGDKIELGRFALKDTYGNTRAIQQAIVGQDGLSIILWTDRQIGGITHTLYVDGNPWNYVSVSDDTTKPTIISQPTKIVYKTYEIVFSEPVDQNSATNSSNYSLSDGLRLASNPQLSSDLRRVTFTTTDQSNGKTYRLTVRNVKDLAGNVMDQRSDLYFVGSNDNTKPTVTEVKIDVTTAVVSVKFSEKIDPQQAVQTYHYAIDKGLAVTQATLGNDGTTVYLRTSQQQDATVYMLTVSGIPDLAGNVMDNSTNWKFGAVSNPIVPIKVQNIKAINKNTIEVTFDRPLSNDDINRISLAGLKDNGSDVNLKDWADYAILKPGTDRTATIQFRTKESNPALFLSGHLYTARIAGLVALQSDNNSDQADFGGTVVDNPIPFASQTYMMDRKTVKVVFSEPVTNVNVSAFRIREKGGDWIDIAYVENGDPKKIVTEVVLKLSNELKSSKVYELSFQSGITDAATWNGLKTMDGAQPYVLNFNS</sequence>
<dbReference type="Pfam" id="PF13205">
    <property type="entry name" value="Big_5"/>
    <property type="match status" value="3"/>
</dbReference>
<feature type="chain" id="PRO_5019800320" description="SLH domain-containing protein" evidence="2">
    <location>
        <begin position="24"/>
        <end position="689"/>
    </location>
</feature>
<dbReference type="EMBL" id="RBZM01000019">
    <property type="protein sequence ID" value="RKP44288.1"/>
    <property type="molecule type" value="Genomic_DNA"/>
</dbReference>
<accession>A0A494X0L2</accession>
<dbReference type="Gene3D" id="2.60.40.1220">
    <property type="match status" value="3"/>
</dbReference>
<proteinExistence type="predicted"/>
<feature type="domain" description="SLH" evidence="3">
    <location>
        <begin position="76"/>
        <end position="139"/>
    </location>
</feature>
<evidence type="ECO:0000256" key="1">
    <source>
        <dbReference type="ARBA" id="ARBA00022729"/>
    </source>
</evidence>
<feature type="signal peptide" evidence="2">
    <location>
        <begin position="1"/>
        <end position="23"/>
    </location>
</feature>
<gene>
    <name evidence="4" type="ORF">D7Z26_26855</name>
</gene>
<dbReference type="InterPro" id="IPR001119">
    <property type="entry name" value="SLH_dom"/>
</dbReference>